<dbReference type="SUPFAM" id="SSF51905">
    <property type="entry name" value="FAD/NAD(P)-binding domain"/>
    <property type="match status" value="2"/>
</dbReference>
<comment type="cofactor">
    <cofactor evidence="6">
        <name>FAD</name>
        <dbReference type="ChEBI" id="CHEBI:57692"/>
    </cofactor>
</comment>
<evidence type="ECO:0000256" key="4">
    <source>
        <dbReference type="ARBA" id="ARBA00022857"/>
    </source>
</evidence>
<dbReference type="EMBL" id="BDDD01001164">
    <property type="protein sequence ID" value="GAV73910.1"/>
    <property type="molecule type" value="Genomic_DNA"/>
</dbReference>
<protein>
    <recommendedName>
        <fullName evidence="6">Flavin-containing monooxygenase</fullName>
        <ecNumber evidence="6">1.-.-.-</ecNumber>
    </recommendedName>
</protein>
<dbReference type="InterPro" id="IPR000960">
    <property type="entry name" value="Flavin_mOase"/>
</dbReference>
<evidence type="ECO:0000256" key="3">
    <source>
        <dbReference type="ARBA" id="ARBA00022827"/>
    </source>
</evidence>
<dbReference type="AlphaFoldDB" id="A0A1Q3C0W6"/>
<dbReference type="PANTHER" id="PTHR23023">
    <property type="entry name" value="DIMETHYLANILINE MONOOXYGENASE"/>
    <property type="match status" value="1"/>
</dbReference>
<accession>A0A1Q3C0W6</accession>
<dbReference type="PROSITE" id="PS51257">
    <property type="entry name" value="PROKAR_LIPOPROTEIN"/>
    <property type="match status" value="1"/>
</dbReference>
<dbReference type="PIRSF" id="PIRSF000332">
    <property type="entry name" value="FMO"/>
    <property type="match status" value="1"/>
</dbReference>
<evidence type="ECO:0000313" key="7">
    <source>
        <dbReference type="EMBL" id="GAV73910.1"/>
    </source>
</evidence>
<dbReference type="Pfam" id="PF00743">
    <property type="entry name" value="FMO-like"/>
    <property type="match status" value="1"/>
</dbReference>
<dbReference type="FunFam" id="3.50.50.60:FF:000403">
    <property type="entry name" value="Flavin-containing monooxygenase"/>
    <property type="match status" value="1"/>
</dbReference>
<keyword evidence="6" id="KW-0503">Monooxygenase</keyword>
<dbReference type="Gene3D" id="3.50.50.60">
    <property type="entry name" value="FAD/NAD(P)-binding domain"/>
    <property type="match status" value="2"/>
</dbReference>
<keyword evidence="8" id="KW-1185">Reference proteome</keyword>
<reference evidence="8" key="1">
    <citation type="submission" date="2016-04" db="EMBL/GenBank/DDBJ databases">
        <title>Cephalotus genome sequencing.</title>
        <authorList>
            <person name="Fukushima K."/>
            <person name="Hasebe M."/>
            <person name="Fang X."/>
        </authorList>
    </citation>
    <scope>NUCLEOTIDE SEQUENCE [LARGE SCALE GENOMIC DNA]</scope>
    <source>
        <strain evidence="8">cv. St1</strain>
    </source>
</reference>
<evidence type="ECO:0000256" key="5">
    <source>
        <dbReference type="ARBA" id="ARBA00023002"/>
    </source>
</evidence>
<gene>
    <name evidence="7" type="ORF">CFOL_v3_17393</name>
</gene>
<dbReference type="FunFam" id="3.50.50.60:FF:000169">
    <property type="entry name" value="Flavin-containing monooxygenase"/>
    <property type="match status" value="1"/>
</dbReference>
<evidence type="ECO:0000313" key="8">
    <source>
        <dbReference type="Proteomes" id="UP000187406"/>
    </source>
</evidence>
<proteinExistence type="inferred from homology"/>
<evidence type="ECO:0000256" key="6">
    <source>
        <dbReference type="RuleBase" id="RU361177"/>
    </source>
</evidence>
<dbReference type="Proteomes" id="UP000187406">
    <property type="component" value="Unassembled WGS sequence"/>
</dbReference>
<dbReference type="GO" id="GO:0050661">
    <property type="term" value="F:NADP binding"/>
    <property type="evidence" value="ECO:0007669"/>
    <property type="project" value="InterPro"/>
</dbReference>
<keyword evidence="5 6" id="KW-0560">Oxidoreductase</keyword>
<dbReference type="InterPro" id="IPR036188">
    <property type="entry name" value="FAD/NAD-bd_sf"/>
</dbReference>
<keyword evidence="4" id="KW-0521">NADP</keyword>
<dbReference type="EC" id="1.-.-.-" evidence="6"/>
<dbReference type="InterPro" id="IPR020946">
    <property type="entry name" value="Flavin_mOase-like"/>
</dbReference>
<dbReference type="InParanoid" id="A0A1Q3C0W6"/>
<comment type="similarity">
    <text evidence="1 6">Belongs to the FMO family.</text>
</comment>
<organism evidence="7 8">
    <name type="scientific">Cephalotus follicularis</name>
    <name type="common">Albany pitcher plant</name>
    <dbReference type="NCBI Taxonomy" id="3775"/>
    <lineage>
        <taxon>Eukaryota</taxon>
        <taxon>Viridiplantae</taxon>
        <taxon>Streptophyta</taxon>
        <taxon>Embryophyta</taxon>
        <taxon>Tracheophyta</taxon>
        <taxon>Spermatophyta</taxon>
        <taxon>Magnoliopsida</taxon>
        <taxon>eudicotyledons</taxon>
        <taxon>Gunneridae</taxon>
        <taxon>Pentapetalae</taxon>
        <taxon>rosids</taxon>
        <taxon>fabids</taxon>
        <taxon>Oxalidales</taxon>
        <taxon>Cephalotaceae</taxon>
        <taxon>Cephalotus</taxon>
    </lineage>
</organism>
<evidence type="ECO:0000256" key="1">
    <source>
        <dbReference type="ARBA" id="ARBA00009183"/>
    </source>
</evidence>
<evidence type="ECO:0000256" key="2">
    <source>
        <dbReference type="ARBA" id="ARBA00022630"/>
    </source>
</evidence>
<dbReference type="InterPro" id="IPR050346">
    <property type="entry name" value="FMO-like"/>
</dbReference>
<comment type="caution">
    <text evidence="7">The sequence shown here is derived from an EMBL/GenBank/DDBJ whole genome shotgun (WGS) entry which is preliminary data.</text>
</comment>
<name>A0A1Q3C0W6_CEPFO</name>
<keyword evidence="2 6" id="KW-0285">Flavoprotein</keyword>
<keyword evidence="3 6" id="KW-0274">FAD</keyword>
<dbReference type="GO" id="GO:0050660">
    <property type="term" value="F:flavin adenine dinucleotide binding"/>
    <property type="evidence" value="ECO:0007669"/>
    <property type="project" value="InterPro"/>
</dbReference>
<dbReference type="GO" id="GO:0004499">
    <property type="term" value="F:N,N-dimethylaniline monooxygenase activity"/>
    <property type="evidence" value="ECO:0007669"/>
    <property type="project" value="InterPro"/>
</dbReference>
<sequence>MENRVAIIGAGVSGLVACKYSLEKGFRPLVFEAEEVIGGIWTRTIDSTRLQNSKNDFKFADYPWPPSTTDKFPTHYQEYIESYAKHFGLYPYIKFNSKVISLDYVGVSHEEMESWDLWGETGKPFGSSGKWHINVQDTKNCTIELHQAEFVILCIGKFSGLANFPDFSPGKGPEVFNGKVMHAMEYAAMDKSDAAQLITNKKVTVVGSFKSAIDTAVECANANGVEKPCTMVQRSAHWLIPKEFQIIGNIIKYGFFTRFATLLEHKPGESFLLCLLATLLSPLRWLIGKFAELYIIWKLPMKKYGMIPKISFEECATACQNAMLPDKFYDKVEEGSIILMKPQPHSFSFSAEGLILDGKTPVESDIVIFATGYKGNEKIKHIFVSPFFQERMTGASKARNPLYRGIIHPRVPQLGIIGFQHAISNLFASEMRCQWLANFLGGNIDLPNIKEMEKNVESWNNYFLKTGKRFGGSCISTLHVWYCDQLCRDIGCSPKRKKGFFANLFQPHAASDYAGLTPKVKRS</sequence>
<dbReference type="OrthoDB" id="66881at2759"/>
<dbReference type="STRING" id="3775.A0A1Q3C0W6"/>